<feature type="compositionally biased region" description="Acidic residues" evidence="3">
    <location>
        <begin position="370"/>
        <end position="396"/>
    </location>
</feature>
<sequence length="436" mass="51601">MIIDVGNVWLRRWAIRFLEEERNNLVTDLNAMESEVKVKQEDKYRAKFTSLIHETKQAKIELYEQRKIESQVNKEIVQLEAELEKLTIKNNMEIKEVPKLTTNTGNHEYNKLLDEQNQLRVQVETLLKRWQQIQNIYNLNMNKLDKGKEIASVLTEQVARTYTFRNEAKEKLETYLKTSKTQNSDYKNYITSLKRQVNEDLRMTTFLSEKLKLRYNKFTEKPIEENTEMLALNAEAETFIKHLVYIADEKNLETIMEQIVKMDLDNKSMFRFLMEIESYLTEAENAMEKTSVTVTERKRELCEAQAAKTEEFANAVRTFKAGRAPLREARRTLRLMADEWRQTCQTVDDACELMMGSDGGRPSYRLLVRDDDDDDDVDDREEEEEDEEDEDDDDDESGGRHHLRHHRHTTTRPPPPPPSSRTRSTVRFRRRPYRPS</sequence>
<feature type="coiled-coil region" evidence="2">
    <location>
        <begin position="15"/>
        <end position="42"/>
    </location>
</feature>
<dbReference type="AlphaFoldDB" id="A0A6G0T259"/>
<evidence type="ECO:0000256" key="3">
    <source>
        <dbReference type="SAM" id="MobiDB-lite"/>
    </source>
</evidence>
<feature type="coiled-coil region" evidence="2">
    <location>
        <begin position="69"/>
        <end position="129"/>
    </location>
</feature>
<proteinExistence type="predicted"/>
<dbReference type="Proteomes" id="UP000475862">
    <property type="component" value="Unassembled WGS sequence"/>
</dbReference>
<evidence type="ECO:0000313" key="5">
    <source>
        <dbReference type="EMBL" id="KAE9524435.1"/>
    </source>
</evidence>
<keyword evidence="1 2" id="KW-0175">Coiled coil</keyword>
<protein>
    <recommendedName>
        <fullName evidence="4">ODAD1 central coiled coil region domain-containing protein</fullName>
    </recommendedName>
</protein>
<feature type="compositionally biased region" description="Basic residues" evidence="3">
    <location>
        <begin position="400"/>
        <end position="410"/>
    </location>
</feature>
<dbReference type="EMBL" id="VYZN01000068">
    <property type="protein sequence ID" value="KAE9524435.1"/>
    <property type="molecule type" value="Genomic_DNA"/>
</dbReference>
<dbReference type="Pfam" id="PF21773">
    <property type="entry name" value="ODAD1_CC"/>
    <property type="match status" value="1"/>
</dbReference>
<evidence type="ECO:0000256" key="1">
    <source>
        <dbReference type="ARBA" id="ARBA00023054"/>
    </source>
</evidence>
<dbReference type="InterPro" id="IPR049258">
    <property type="entry name" value="ODAD1_CC"/>
</dbReference>
<feature type="domain" description="ODAD1 central coiled coil region" evidence="4">
    <location>
        <begin position="105"/>
        <end position="324"/>
    </location>
</feature>
<organism evidence="5 6">
    <name type="scientific">Aphis glycines</name>
    <name type="common">Soybean aphid</name>
    <dbReference type="NCBI Taxonomy" id="307491"/>
    <lineage>
        <taxon>Eukaryota</taxon>
        <taxon>Metazoa</taxon>
        <taxon>Ecdysozoa</taxon>
        <taxon>Arthropoda</taxon>
        <taxon>Hexapoda</taxon>
        <taxon>Insecta</taxon>
        <taxon>Pterygota</taxon>
        <taxon>Neoptera</taxon>
        <taxon>Paraneoptera</taxon>
        <taxon>Hemiptera</taxon>
        <taxon>Sternorrhyncha</taxon>
        <taxon>Aphidomorpha</taxon>
        <taxon>Aphidoidea</taxon>
        <taxon>Aphididae</taxon>
        <taxon>Aphidini</taxon>
        <taxon>Aphis</taxon>
        <taxon>Aphis</taxon>
    </lineage>
</organism>
<evidence type="ECO:0000259" key="4">
    <source>
        <dbReference type="Pfam" id="PF21773"/>
    </source>
</evidence>
<reference evidence="5 6" key="1">
    <citation type="submission" date="2019-08" db="EMBL/GenBank/DDBJ databases">
        <title>The genome of the soybean aphid Biotype 1, its phylome, world population structure and adaptation to the North American continent.</title>
        <authorList>
            <person name="Giordano R."/>
            <person name="Donthu R.K."/>
            <person name="Hernandez A.G."/>
            <person name="Wright C.L."/>
            <person name="Zimin A.V."/>
        </authorList>
    </citation>
    <scope>NUCLEOTIDE SEQUENCE [LARGE SCALE GENOMIC DNA]</scope>
    <source>
        <tissue evidence="5">Whole aphids</tissue>
    </source>
</reference>
<evidence type="ECO:0000256" key="2">
    <source>
        <dbReference type="SAM" id="Coils"/>
    </source>
</evidence>
<evidence type="ECO:0000313" key="6">
    <source>
        <dbReference type="Proteomes" id="UP000475862"/>
    </source>
</evidence>
<feature type="compositionally biased region" description="Basic residues" evidence="3">
    <location>
        <begin position="424"/>
        <end position="436"/>
    </location>
</feature>
<feature type="region of interest" description="Disordered" evidence="3">
    <location>
        <begin position="354"/>
        <end position="436"/>
    </location>
</feature>
<name>A0A6G0T259_APHGL</name>
<gene>
    <name evidence="5" type="ORF">AGLY_015156</name>
</gene>
<accession>A0A6G0T259</accession>
<keyword evidence="6" id="KW-1185">Reference proteome</keyword>
<comment type="caution">
    <text evidence="5">The sequence shown here is derived from an EMBL/GenBank/DDBJ whole genome shotgun (WGS) entry which is preliminary data.</text>
</comment>
<dbReference type="OrthoDB" id="6621841at2759"/>